<dbReference type="RefSeq" id="WP_208238365.1">
    <property type="nucleotide sequence ID" value="NZ_BAAAQU010000002.1"/>
</dbReference>
<gene>
    <name evidence="1" type="ORF">J4H85_07425</name>
</gene>
<reference evidence="1" key="1">
    <citation type="submission" date="2021-03" db="EMBL/GenBank/DDBJ databases">
        <title>Leucobacter chromiisoli sp. nov., isolated from chromium-containing soil of chemical plant.</title>
        <authorList>
            <person name="Xu Z."/>
        </authorList>
    </citation>
    <scope>NUCLEOTIDE SEQUENCE</scope>
    <source>
        <strain evidence="1">K 70/01</strain>
    </source>
</reference>
<proteinExistence type="predicted"/>
<dbReference type="EMBL" id="JAGFBF010000005">
    <property type="protein sequence ID" value="MBO2989823.1"/>
    <property type="molecule type" value="Genomic_DNA"/>
</dbReference>
<organism evidence="1 2">
    <name type="scientific">Leucobacter tardus</name>
    <dbReference type="NCBI Taxonomy" id="501483"/>
    <lineage>
        <taxon>Bacteria</taxon>
        <taxon>Bacillati</taxon>
        <taxon>Actinomycetota</taxon>
        <taxon>Actinomycetes</taxon>
        <taxon>Micrococcales</taxon>
        <taxon>Microbacteriaceae</taxon>
        <taxon>Leucobacter</taxon>
    </lineage>
</organism>
<sequence>MFETSVRDAVALWFDSGLPARMVADRMRWRVIDVPTPLTREPEWLPPEITHAPAHFVGWRFTARNEVDGVASVFDVHRDDAGRWHVAHRYD</sequence>
<protein>
    <submittedName>
        <fullName evidence="1">Uncharacterized protein</fullName>
    </submittedName>
</protein>
<accession>A0A939QES7</accession>
<dbReference type="Proteomes" id="UP000668403">
    <property type="component" value="Unassembled WGS sequence"/>
</dbReference>
<name>A0A939QES7_9MICO</name>
<keyword evidence="2" id="KW-1185">Reference proteome</keyword>
<dbReference type="AlphaFoldDB" id="A0A939QES7"/>
<evidence type="ECO:0000313" key="2">
    <source>
        <dbReference type="Proteomes" id="UP000668403"/>
    </source>
</evidence>
<evidence type="ECO:0000313" key="1">
    <source>
        <dbReference type="EMBL" id="MBO2989823.1"/>
    </source>
</evidence>
<comment type="caution">
    <text evidence="1">The sequence shown here is derived from an EMBL/GenBank/DDBJ whole genome shotgun (WGS) entry which is preliminary data.</text>
</comment>